<accession>A0A0W0R6K1</accession>
<keyword evidence="2" id="KW-1185">Reference proteome</keyword>
<dbReference type="PANTHER" id="PTHR32063">
    <property type="match status" value="1"/>
</dbReference>
<reference evidence="1 2" key="1">
    <citation type="submission" date="2015-11" db="EMBL/GenBank/DDBJ databases">
        <title>Genomic analysis of 38 Legionella species identifies large and diverse effector repertoires.</title>
        <authorList>
            <person name="Burstein D."/>
            <person name="Amaro F."/>
            <person name="Zusman T."/>
            <person name="Lifshitz Z."/>
            <person name="Cohen O."/>
            <person name="Gilbert J.A."/>
            <person name="Pupko T."/>
            <person name="Shuman H.A."/>
            <person name="Segal G."/>
        </authorList>
    </citation>
    <scope>NUCLEOTIDE SEQUENCE [LARGE SCALE GENOMIC DNA]</scope>
    <source>
        <strain evidence="1 2">WIGA</strain>
    </source>
</reference>
<dbReference type="SUPFAM" id="SSF82714">
    <property type="entry name" value="Multidrug efflux transporter AcrB TolC docking domain, DN and DC subdomains"/>
    <property type="match status" value="1"/>
</dbReference>
<name>A0A0W0R6K1_LEGBO</name>
<gene>
    <name evidence="1" type="primary">helA_8</name>
    <name evidence="1" type="ORF">Lboz_3634</name>
</gene>
<proteinExistence type="predicted"/>
<dbReference type="RefSeq" id="WP_156411964.1">
    <property type="nucleotide sequence ID" value="NZ_LNXU01000061.1"/>
</dbReference>
<dbReference type="EMBL" id="LNXU01000061">
    <property type="protein sequence ID" value="KTC66665.1"/>
    <property type="molecule type" value="Genomic_DNA"/>
</dbReference>
<dbReference type="Proteomes" id="UP000054695">
    <property type="component" value="Unassembled WGS sequence"/>
</dbReference>
<dbReference type="AlphaFoldDB" id="A0A0W0R6K1"/>
<dbReference type="Gene3D" id="3.30.2090.10">
    <property type="entry name" value="Multidrug efflux transporter AcrB TolC docking domain, DN and DC subdomains"/>
    <property type="match status" value="1"/>
</dbReference>
<dbReference type="InterPro" id="IPR027463">
    <property type="entry name" value="AcrB_DN_DC_subdom"/>
</dbReference>
<feature type="non-terminal residue" evidence="1">
    <location>
        <position position="1"/>
    </location>
</feature>
<feature type="non-terminal residue" evidence="1">
    <location>
        <position position="77"/>
    </location>
</feature>
<protein>
    <submittedName>
        <fullName evidence="1">HelA protein</fullName>
    </submittedName>
</protein>
<organism evidence="1 2">
    <name type="scientific">Legionella bozemanae</name>
    <name type="common">Fluoribacter bozemanae</name>
    <dbReference type="NCBI Taxonomy" id="447"/>
    <lineage>
        <taxon>Bacteria</taxon>
        <taxon>Pseudomonadati</taxon>
        <taxon>Pseudomonadota</taxon>
        <taxon>Gammaproteobacteria</taxon>
        <taxon>Legionellales</taxon>
        <taxon>Legionellaceae</taxon>
        <taxon>Legionella</taxon>
    </lineage>
</organism>
<sequence>TLARYGLQVGAVQDAIVIATGGKKGGELFEGDKRFDIVVRLPESFRADPDVLREVFVPLPPSKDSERHFIPLSEVAK</sequence>
<comment type="caution">
    <text evidence="1">The sequence shown here is derived from an EMBL/GenBank/DDBJ whole genome shotgun (WGS) entry which is preliminary data.</text>
</comment>
<dbReference type="PANTHER" id="PTHR32063:SF24">
    <property type="entry name" value="CATION EFFLUX SYSTEM (ACRB_ACRD_ACRF FAMILY)"/>
    <property type="match status" value="1"/>
</dbReference>
<dbReference type="GO" id="GO:0005886">
    <property type="term" value="C:plasma membrane"/>
    <property type="evidence" value="ECO:0007669"/>
    <property type="project" value="TreeGrafter"/>
</dbReference>
<dbReference type="Pfam" id="PF00873">
    <property type="entry name" value="ACR_tran"/>
    <property type="match status" value="1"/>
</dbReference>
<evidence type="ECO:0000313" key="1">
    <source>
        <dbReference type="EMBL" id="KTC66665.1"/>
    </source>
</evidence>
<evidence type="ECO:0000313" key="2">
    <source>
        <dbReference type="Proteomes" id="UP000054695"/>
    </source>
</evidence>
<dbReference type="InterPro" id="IPR001036">
    <property type="entry name" value="Acrflvin-R"/>
</dbReference>
<dbReference type="GO" id="GO:0042910">
    <property type="term" value="F:xenobiotic transmembrane transporter activity"/>
    <property type="evidence" value="ECO:0007669"/>
    <property type="project" value="TreeGrafter"/>
</dbReference>
<dbReference type="STRING" id="447.Lboz_3634"/>